<feature type="binding site" evidence="10">
    <location>
        <position position="89"/>
    </location>
    <ligand>
        <name>Mg(2+)</name>
        <dbReference type="ChEBI" id="CHEBI:18420"/>
        <label>1</label>
        <note>catalytic</note>
    </ligand>
</feature>
<dbReference type="GO" id="GO:0050427">
    <property type="term" value="P:3'-phosphoadenosine 5'-phosphosulfate metabolic process"/>
    <property type="evidence" value="ECO:0007669"/>
    <property type="project" value="TreeGrafter"/>
</dbReference>
<comment type="subcellular location">
    <subcellularLocation>
        <location evidence="9">Cell membrane</location>
        <topology evidence="9">Peripheral membrane protein</topology>
        <orientation evidence="9">Cytoplasmic side</orientation>
    </subcellularLocation>
</comment>
<feature type="binding site" evidence="10">
    <location>
        <position position="87"/>
    </location>
    <ligand>
        <name>Mg(2+)</name>
        <dbReference type="ChEBI" id="CHEBI:18420"/>
        <label>1</label>
        <note>catalytic</note>
    </ligand>
</feature>
<dbReference type="PANTHER" id="PTHR43028:SF5">
    <property type="entry name" value="3'(2'),5'-BISPHOSPHATE NUCLEOTIDASE 1"/>
    <property type="match status" value="1"/>
</dbReference>
<dbReference type="EMBL" id="FQ032815">
    <property type="protein sequence ID" value="CBL87264.1"/>
    <property type="molecule type" value="Genomic_DNA"/>
</dbReference>
<evidence type="ECO:0000256" key="7">
    <source>
        <dbReference type="ARBA" id="ARBA00022842"/>
    </source>
</evidence>
<evidence type="ECO:0000256" key="1">
    <source>
        <dbReference type="ARBA" id="ARBA00001625"/>
    </source>
</evidence>
<dbReference type="EC" id="3.1.3.7" evidence="9"/>
<accession>F4MMC3</accession>
<comment type="catalytic activity">
    <reaction evidence="1 9">
        <text>adenosine 3',5'-bisphosphate + H2O = AMP + phosphate</text>
        <dbReference type="Rhea" id="RHEA:10040"/>
        <dbReference type="ChEBI" id="CHEBI:15377"/>
        <dbReference type="ChEBI" id="CHEBI:43474"/>
        <dbReference type="ChEBI" id="CHEBI:58343"/>
        <dbReference type="ChEBI" id="CHEBI:456215"/>
        <dbReference type="EC" id="3.1.3.7"/>
    </reaction>
</comment>
<keyword evidence="5 9" id="KW-0479">Metal-binding</keyword>
<reference evidence="11" key="1">
    <citation type="submission" date="2010-05" db="EMBL/GenBank/DDBJ databases">
        <authorList>
            <person name="Genoscope - CEA"/>
        </authorList>
    </citation>
    <scope>NUCLEOTIDE SEQUENCE</scope>
</reference>
<dbReference type="InterPro" id="IPR020550">
    <property type="entry name" value="Inositol_monophosphatase_CS"/>
</dbReference>
<dbReference type="AlphaFoldDB" id="F4MMC3"/>
<sequence length="258" mass="28582">MKLNLIEILEPILKEAGDEILKIYNSDQSTVVDHKADNSPLTLADVASNDVIIKALESNFDYPIISEENEGIPFDKRKDFDKFWCVDPLDGTKEFINRNGEFTVNIALIEKGVPVFGGIYVPVTETYYFGIHGEAAYKKVANGSLKKINVNQNSKGWIAVGSKSHAKPVEKEFYKEIGVKESFSVGSSLKFCMVAEGSADLYYRSGPTMEWDIAAGHAIVRAAGGEVYKDLDCKDVFTYNKEDLLNGPFLATSTTKLK</sequence>
<protein>
    <recommendedName>
        <fullName evidence="9">3'(2'),5'-bisphosphate nucleotidase CysQ</fullName>
        <ecNumber evidence="9">3.1.3.7</ecNumber>
    </recommendedName>
    <alternativeName>
        <fullName evidence="9">3'(2'),5-bisphosphonucleoside 3'(2')-phosphohydrolase</fullName>
    </alternativeName>
    <alternativeName>
        <fullName evidence="9">3'-phosphoadenosine 5'-phosphate phosphatase</fullName>
        <shortName evidence="9">PAP phosphatase</shortName>
    </alternativeName>
</protein>
<dbReference type="PROSITE" id="PS00630">
    <property type="entry name" value="IMP_2"/>
    <property type="match status" value="1"/>
</dbReference>
<keyword evidence="7 9" id="KW-0460">Magnesium</keyword>
<evidence type="ECO:0000256" key="8">
    <source>
        <dbReference type="ARBA" id="ARBA00023136"/>
    </source>
</evidence>
<dbReference type="PROSITE" id="PS00629">
    <property type="entry name" value="IMP_1"/>
    <property type="match status" value="1"/>
</dbReference>
<dbReference type="InterPro" id="IPR050725">
    <property type="entry name" value="CysQ/Inositol_MonoPase"/>
</dbReference>
<feature type="binding site" evidence="9">
    <location>
        <position position="67"/>
    </location>
    <ligand>
        <name>Mg(2+)</name>
        <dbReference type="ChEBI" id="CHEBI:18420"/>
        <label>1</label>
    </ligand>
</feature>
<dbReference type="PRINTS" id="PR00377">
    <property type="entry name" value="IMPHPHTASES"/>
</dbReference>
<evidence type="ECO:0000256" key="10">
    <source>
        <dbReference type="PIRSR" id="PIRSR600760-2"/>
    </source>
</evidence>
<evidence type="ECO:0000256" key="9">
    <source>
        <dbReference type="HAMAP-Rule" id="MF_02095"/>
    </source>
</evidence>
<comment type="cofactor">
    <cofactor evidence="9 10">
        <name>Mg(2+)</name>
        <dbReference type="ChEBI" id="CHEBI:18420"/>
    </cofactor>
</comment>
<feature type="binding site" evidence="9 10">
    <location>
        <position position="90"/>
    </location>
    <ligand>
        <name>Mg(2+)</name>
        <dbReference type="ChEBI" id="CHEBI:18420"/>
        <label>2</label>
    </ligand>
</feature>
<keyword evidence="8 9" id="KW-0472">Membrane</keyword>
<dbReference type="Gene3D" id="3.30.540.10">
    <property type="entry name" value="Fructose-1,6-Bisphosphatase, subunit A, domain 1"/>
    <property type="match status" value="1"/>
</dbReference>
<feature type="binding site" evidence="9">
    <location>
        <position position="67"/>
    </location>
    <ligand>
        <name>substrate</name>
    </ligand>
</feature>
<dbReference type="InterPro" id="IPR006240">
    <property type="entry name" value="CysQ"/>
</dbReference>
<feature type="binding site" evidence="10">
    <location>
        <position position="67"/>
    </location>
    <ligand>
        <name>Mg(2+)</name>
        <dbReference type="ChEBI" id="CHEBI:18420"/>
        <label>1</label>
        <note>catalytic</note>
    </ligand>
</feature>
<dbReference type="Gene3D" id="3.40.190.80">
    <property type="match status" value="1"/>
</dbReference>
<dbReference type="GO" id="GO:0000103">
    <property type="term" value="P:sulfate assimilation"/>
    <property type="evidence" value="ECO:0007669"/>
    <property type="project" value="TreeGrafter"/>
</dbReference>
<dbReference type="GO" id="GO:0005886">
    <property type="term" value="C:plasma membrane"/>
    <property type="evidence" value="ECO:0007669"/>
    <property type="project" value="UniProtKB-SubCell"/>
</dbReference>
<evidence type="ECO:0000256" key="2">
    <source>
        <dbReference type="ARBA" id="ARBA00005289"/>
    </source>
</evidence>
<feature type="binding site" evidence="9">
    <location>
        <position position="212"/>
    </location>
    <ligand>
        <name>substrate</name>
    </ligand>
</feature>
<feature type="binding site" evidence="9">
    <location>
        <position position="89"/>
    </location>
    <ligand>
        <name>Mg(2+)</name>
        <dbReference type="ChEBI" id="CHEBI:18420"/>
        <label>1</label>
    </ligand>
</feature>
<feature type="binding site" evidence="9">
    <location>
        <position position="212"/>
    </location>
    <ligand>
        <name>Mg(2+)</name>
        <dbReference type="ChEBI" id="CHEBI:18420"/>
        <label>2</label>
    </ligand>
</feature>
<keyword evidence="4" id="KW-0997">Cell inner membrane</keyword>
<dbReference type="PANTHER" id="PTHR43028">
    <property type="entry name" value="3'(2'),5'-BISPHOSPHATE NUCLEOTIDASE 1"/>
    <property type="match status" value="1"/>
</dbReference>
<comment type="similarity">
    <text evidence="2 9">Belongs to the inositol monophosphatase superfamily. CysQ family.</text>
</comment>
<dbReference type="Pfam" id="PF00459">
    <property type="entry name" value="Inositol_P"/>
    <property type="match status" value="1"/>
</dbReference>
<proteinExistence type="inferred from homology"/>
<evidence type="ECO:0000256" key="4">
    <source>
        <dbReference type="ARBA" id="ARBA00022519"/>
    </source>
</evidence>
<dbReference type="HAMAP" id="MF_02095">
    <property type="entry name" value="CysQ"/>
    <property type="match status" value="1"/>
</dbReference>
<evidence type="ECO:0000256" key="5">
    <source>
        <dbReference type="ARBA" id="ARBA00022723"/>
    </source>
</evidence>
<organism evidence="11">
    <name type="scientific">uncultured Flavobacteriia bacterium</name>
    <dbReference type="NCBI Taxonomy" id="212695"/>
    <lineage>
        <taxon>Bacteria</taxon>
        <taxon>Pseudomonadati</taxon>
        <taxon>Bacteroidota</taxon>
        <taxon>Flavobacteriia</taxon>
        <taxon>environmental samples</taxon>
    </lineage>
</organism>
<name>F4MMC3_9BACT</name>
<evidence type="ECO:0000256" key="6">
    <source>
        <dbReference type="ARBA" id="ARBA00022801"/>
    </source>
</evidence>
<evidence type="ECO:0000313" key="11">
    <source>
        <dbReference type="EMBL" id="CBL87264.1"/>
    </source>
</evidence>
<reference evidence="11" key="2">
    <citation type="journal article" date="2012" name="Environ. Microbiol.">
        <title>Genomic content of uncultured Bacteroidetes from contrasting oceanic provinces in the North Atlantic Ocean.</title>
        <authorList>
            <person name="Gomez-Pereira P.R."/>
            <person name="Schuler M."/>
            <person name="Fuchs B.M."/>
            <person name="Bennke C."/>
            <person name="Teeling H."/>
            <person name="Waldmann J."/>
            <person name="Richter M."/>
            <person name="Barbe V."/>
            <person name="Bataille E."/>
            <person name="Glockner F.O."/>
            <person name="Amann R."/>
        </authorList>
    </citation>
    <scope>NUCLEOTIDE SEQUENCE</scope>
</reference>
<evidence type="ECO:0000256" key="3">
    <source>
        <dbReference type="ARBA" id="ARBA00022475"/>
    </source>
</evidence>
<dbReference type="GO" id="GO:0000287">
    <property type="term" value="F:magnesium ion binding"/>
    <property type="evidence" value="ECO:0007669"/>
    <property type="project" value="UniProtKB-UniRule"/>
</dbReference>
<feature type="binding site" evidence="9">
    <location>
        <begin position="89"/>
        <end position="92"/>
    </location>
    <ligand>
        <name>substrate</name>
    </ligand>
</feature>
<feature type="binding site" evidence="9">
    <location>
        <position position="87"/>
    </location>
    <ligand>
        <name>Mg(2+)</name>
        <dbReference type="ChEBI" id="CHEBI:18420"/>
        <label>2</label>
    </ligand>
</feature>
<feature type="binding site" evidence="9">
    <location>
        <position position="87"/>
    </location>
    <ligand>
        <name>Mg(2+)</name>
        <dbReference type="ChEBI" id="CHEBI:18420"/>
        <label>1</label>
    </ligand>
</feature>
<keyword evidence="6 9" id="KW-0378">Hydrolase</keyword>
<feature type="binding site" evidence="10">
    <location>
        <position position="212"/>
    </location>
    <ligand>
        <name>Mg(2+)</name>
        <dbReference type="ChEBI" id="CHEBI:18420"/>
        <label>1</label>
        <note>catalytic</note>
    </ligand>
</feature>
<keyword evidence="3 9" id="KW-1003">Cell membrane</keyword>
<dbReference type="InterPro" id="IPR020583">
    <property type="entry name" value="Inositol_monoP_metal-BS"/>
</dbReference>
<comment type="function">
    <text evidence="9">Converts adenosine-3',5'-bisphosphate (PAP) to AMP.</text>
</comment>
<dbReference type="NCBIfam" id="TIGR01331">
    <property type="entry name" value="bisphos_cysQ"/>
    <property type="match status" value="1"/>
</dbReference>
<dbReference type="SUPFAM" id="SSF56655">
    <property type="entry name" value="Carbohydrate phosphatase"/>
    <property type="match status" value="1"/>
</dbReference>
<dbReference type="CDD" id="cd01638">
    <property type="entry name" value="CysQ"/>
    <property type="match status" value="1"/>
</dbReference>
<dbReference type="GO" id="GO:0008441">
    <property type="term" value="F:3'(2'),5'-bisphosphate nucleotidase activity"/>
    <property type="evidence" value="ECO:0007669"/>
    <property type="project" value="UniProtKB-UniRule"/>
</dbReference>
<gene>
    <name evidence="9 11" type="primary">cysQ</name>
    <name evidence="11" type="ORF">S3_933_0004</name>
</gene>
<dbReference type="GO" id="GO:0046854">
    <property type="term" value="P:phosphatidylinositol phosphate biosynthetic process"/>
    <property type="evidence" value="ECO:0007669"/>
    <property type="project" value="InterPro"/>
</dbReference>
<dbReference type="InterPro" id="IPR000760">
    <property type="entry name" value="Inositol_monophosphatase-like"/>
</dbReference>